<feature type="chain" id="PRO_5038622599" evidence="1">
    <location>
        <begin position="21"/>
        <end position="272"/>
    </location>
</feature>
<dbReference type="InterPro" id="IPR026906">
    <property type="entry name" value="LRR_5"/>
</dbReference>
<proteinExistence type="predicted"/>
<protein>
    <submittedName>
        <fullName evidence="2">Leucine-rich repeat protein</fullName>
    </submittedName>
</protein>
<evidence type="ECO:0000256" key="1">
    <source>
        <dbReference type="SAM" id="SignalP"/>
    </source>
</evidence>
<dbReference type="Proteomes" id="UP000722050">
    <property type="component" value="Unassembled WGS sequence"/>
</dbReference>
<reference evidence="2" key="1">
    <citation type="submission" date="2020-04" db="EMBL/GenBank/DDBJ databases">
        <title>Deep metagenomics examines the oral microbiome during advanced dental caries in children, revealing novel taxa and co-occurrences with host molecules.</title>
        <authorList>
            <person name="Baker J.L."/>
            <person name="Morton J.T."/>
            <person name="Dinis M."/>
            <person name="Alvarez R."/>
            <person name="Tran N.C."/>
            <person name="Knight R."/>
            <person name="Edlund A."/>
        </authorList>
    </citation>
    <scope>NUCLEOTIDE SEQUENCE</scope>
    <source>
        <strain evidence="2">JCVI_24_bin.8</strain>
    </source>
</reference>
<evidence type="ECO:0000313" key="2">
    <source>
        <dbReference type="EMBL" id="MBF1352389.1"/>
    </source>
</evidence>
<dbReference type="PROSITE" id="PS51257">
    <property type="entry name" value="PROKAR_LIPOPROTEIN"/>
    <property type="match status" value="1"/>
</dbReference>
<dbReference type="Pfam" id="PF13306">
    <property type="entry name" value="LRR_5"/>
    <property type="match status" value="1"/>
</dbReference>
<sequence length="272" mass="29876">MKRKLIAFLIVCTIMLTGCGSGGGSSSDSKKLDNNSKVTKSNFKKFPTTDGKLFEYTLADDGDVNHIKITGIKSPDDDKLKVVVVPKTITVKTVDGNVKKTVVAVSGLSNLDKAEAIVLPNTVKEIGDSAFVNNDKLRFIHLGDSVEKTGGKLFINSPIEFIDIPDSMQHMGNTLNDYTLLNDQIAQSIGSDRPLKYIIIPGTLTDFSNLYLPAPDTKGPIIKTPKGSEGEKWAKYWGFKVEYIKGKVVTPERSFWGEQLEKKEAEKSKESE</sequence>
<dbReference type="EMBL" id="JABZQH010000147">
    <property type="protein sequence ID" value="MBF1352389.1"/>
    <property type="molecule type" value="Genomic_DNA"/>
</dbReference>
<comment type="caution">
    <text evidence="2">The sequence shown here is derived from an EMBL/GenBank/DDBJ whole genome shotgun (WGS) entry which is preliminary data.</text>
</comment>
<dbReference type="Gene3D" id="3.80.10.10">
    <property type="entry name" value="Ribonuclease Inhibitor"/>
    <property type="match status" value="1"/>
</dbReference>
<dbReference type="InterPro" id="IPR032675">
    <property type="entry name" value="LRR_dom_sf"/>
</dbReference>
<keyword evidence="1" id="KW-0732">Signal</keyword>
<name>A0A930HBS5_9FIRM</name>
<evidence type="ECO:0000313" key="3">
    <source>
        <dbReference type="Proteomes" id="UP000722050"/>
    </source>
</evidence>
<dbReference type="AlphaFoldDB" id="A0A930HBS5"/>
<feature type="signal peptide" evidence="1">
    <location>
        <begin position="1"/>
        <end position="20"/>
    </location>
</feature>
<organism evidence="2 3">
    <name type="scientific">Mogibacterium diversum</name>
    <dbReference type="NCBI Taxonomy" id="114527"/>
    <lineage>
        <taxon>Bacteria</taxon>
        <taxon>Bacillati</taxon>
        <taxon>Bacillota</taxon>
        <taxon>Clostridia</taxon>
        <taxon>Peptostreptococcales</taxon>
        <taxon>Anaerovoracaceae</taxon>
        <taxon>Mogibacterium</taxon>
    </lineage>
</organism>
<gene>
    <name evidence="2" type="ORF">HXM71_04640</name>
</gene>
<accession>A0A930HBS5</accession>